<protein>
    <recommendedName>
        <fullName evidence="4">ABC transporter substrate-binding protein</fullName>
    </recommendedName>
</protein>
<proteinExistence type="predicted"/>
<sequence>MKLLALAVTVAALPTLTEAQDLITRNRVGLAEAPNTLTFRLTAYDLYATDPKTKAAFENLYRDFITARPDWKIETQLQTSNIGQEQARLLQQSRAGRGPDCAMIDSSQVAVFKEAGVLQPMNAVFSEDEVADLFPFVREAVTDAEGNVLSWWWFTDL</sequence>
<evidence type="ECO:0000313" key="2">
    <source>
        <dbReference type="EMBL" id="ETX10132.1"/>
    </source>
</evidence>
<dbReference type="Proteomes" id="UP000022447">
    <property type="component" value="Unassembled WGS sequence"/>
</dbReference>
<feature type="non-terminal residue" evidence="2">
    <location>
        <position position="157"/>
    </location>
</feature>
<accession>X7E2E8</accession>
<reference evidence="2 3" key="1">
    <citation type="submission" date="2014-01" db="EMBL/GenBank/DDBJ databases">
        <title>Roseivivax halodurans JCM 10272 Genome Sequencing.</title>
        <authorList>
            <person name="Lai Q."/>
            <person name="Li G."/>
            <person name="Shao Z."/>
        </authorList>
    </citation>
    <scope>NUCLEOTIDE SEQUENCE [LARGE SCALE GENOMIC DNA]</scope>
    <source>
        <strain evidence="2 3">JCM 10272</strain>
    </source>
</reference>
<dbReference type="AlphaFoldDB" id="X7E2E8"/>
<dbReference type="EMBL" id="JALZ01000098">
    <property type="protein sequence ID" value="ETX10132.1"/>
    <property type="molecule type" value="Genomic_DNA"/>
</dbReference>
<evidence type="ECO:0000256" key="1">
    <source>
        <dbReference type="SAM" id="SignalP"/>
    </source>
</evidence>
<name>X7E2E8_9RHOB</name>
<evidence type="ECO:0000313" key="3">
    <source>
        <dbReference type="Proteomes" id="UP000022447"/>
    </source>
</evidence>
<keyword evidence="1" id="KW-0732">Signal</keyword>
<comment type="caution">
    <text evidence="2">The sequence shown here is derived from an EMBL/GenBank/DDBJ whole genome shotgun (WGS) entry which is preliminary data.</text>
</comment>
<organism evidence="2 3">
    <name type="scientific">Roseivivax halodurans JCM 10272</name>
    <dbReference type="NCBI Taxonomy" id="1449350"/>
    <lineage>
        <taxon>Bacteria</taxon>
        <taxon>Pseudomonadati</taxon>
        <taxon>Pseudomonadota</taxon>
        <taxon>Alphaproteobacteria</taxon>
        <taxon>Rhodobacterales</taxon>
        <taxon>Roseobacteraceae</taxon>
        <taxon>Roseivivax</taxon>
    </lineage>
</organism>
<dbReference type="eggNOG" id="COG1653">
    <property type="taxonomic scope" value="Bacteria"/>
</dbReference>
<gene>
    <name evidence="2" type="ORF">OCH239_22355</name>
</gene>
<dbReference type="STRING" id="1449350.OCH239_22355"/>
<keyword evidence="3" id="KW-1185">Reference proteome</keyword>
<dbReference type="SUPFAM" id="SSF53850">
    <property type="entry name" value="Periplasmic binding protein-like II"/>
    <property type="match status" value="1"/>
</dbReference>
<evidence type="ECO:0008006" key="4">
    <source>
        <dbReference type="Google" id="ProtNLM"/>
    </source>
</evidence>
<feature type="chain" id="PRO_5004977339" description="ABC transporter substrate-binding protein" evidence="1">
    <location>
        <begin position="20"/>
        <end position="157"/>
    </location>
</feature>
<dbReference type="Gene3D" id="3.40.190.10">
    <property type="entry name" value="Periplasmic binding protein-like II"/>
    <property type="match status" value="1"/>
</dbReference>
<feature type="signal peptide" evidence="1">
    <location>
        <begin position="1"/>
        <end position="19"/>
    </location>
</feature>